<protein>
    <recommendedName>
        <fullName evidence="2">DUF7598 domain-containing protein</fullName>
    </recommendedName>
</protein>
<feature type="transmembrane region" description="Helical" evidence="1">
    <location>
        <begin position="47"/>
        <end position="69"/>
    </location>
</feature>
<dbReference type="InterPro" id="IPR056019">
    <property type="entry name" value="DUF7598"/>
</dbReference>
<evidence type="ECO:0000313" key="4">
    <source>
        <dbReference type="Proteomes" id="UP000247233"/>
    </source>
</evidence>
<sequence>MMAALKESLAGPGFVILNAIRVINIIVFLDLIAASVVMLIKISLLTSFFFFEAVSHVVAVGVSIFLIVSELPVYRGYFDKNWPLLGQDSGFITLAVPMLMLGVGVLGDLNTKATSQDALGLAFWRIVLSAGILAMIMSVVNVAASFVFADSDLGVSARHVRVYGAVAPQKVMTRSSSQRTFQLSVKKEETLPTYSPQGTLRRQMSMRQNTRFPLKISSPVDPINLNDAASSKYSRDSAGVTIPDISHHPAMHAAQPDNPPTTTNLPALTRYSLKSLFIFFAPIIIPRAINYYRTFRVSLATRPAPRPLPQDATRALNVFFFTITLCLCLSLPFNPHAPHQSIFTLTHSRLSTSTDTIFARLARLRPNETLTPADTLLKSHFSAAAARSLYLRFGPDAITNCLFCSLDSPSSYAFYYIPFHVLVPHLLHLAVIGLVTSAAFAGLDASKWRSVFTMAAIGFALVDAYVMLTYEPLKFASAAVRAGVAVPPSSYYQIGMLRPLAFAVFDGLCALLVYLSATRRYFFSPPSRAEQVDQLVSNSLSALAGTTSKLHAVSVARNAVVRDKVLKDRDDAYWRTVVAMNIDNPAFKGGNGGVAGDGNGNGMAPPTSIWEEEEVIRAMSRAMAGQGGMDLAKLGVDAAEYVNGITAGLEGNQ</sequence>
<evidence type="ECO:0000256" key="1">
    <source>
        <dbReference type="SAM" id="Phobius"/>
    </source>
</evidence>
<feature type="transmembrane region" description="Helical" evidence="1">
    <location>
        <begin position="415"/>
        <end position="443"/>
    </location>
</feature>
<dbReference type="RefSeq" id="XP_025400842.1">
    <property type="nucleotide sequence ID" value="XM_025545300.1"/>
</dbReference>
<evidence type="ECO:0000313" key="3">
    <source>
        <dbReference type="EMBL" id="PWY86290.1"/>
    </source>
</evidence>
<dbReference type="OrthoDB" id="4218123at2759"/>
<evidence type="ECO:0000259" key="2">
    <source>
        <dbReference type="Pfam" id="PF24535"/>
    </source>
</evidence>
<keyword evidence="4" id="KW-1185">Reference proteome</keyword>
<dbReference type="EMBL" id="MSFL01000008">
    <property type="protein sequence ID" value="PWY86290.1"/>
    <property type="molecule type" value="Genomic_DNA"/>
</dbReference>
<reference evidence="3 4" key="1">
    <citation type="submission" date="2016-12" db="EMBL/GenBank/DDBJ databases">
        <title>The genomes of Aspergillus section Nigri reveals drivers in fungal speciation.</title>
        <authorList>
            <consortium name="DOE Joint Genome Institute"/>
            <person name="Vesth T.C."/>
            <person name="Nybo J."/>
            <person name="Theobald S."/>
            <person name="Brandl J."/>
            <person name="Frisvad J.C."/>
            <person name="Nielsen K.F."/>
            <person name="Lyhne E.K."/>
            <person name="Kogle M.E."/>
            <person name="Kuo A."/>
            <person name="Riley R."/>
            <person name="Clum A."/>
            <person name="Nolan M."/>
            <person name="Lipzen A."/>
            <person name="Salamov A."/>
            <person name="Henrissat B."/>
            <person name="Wiebenga A."/>
            <person name="De Vries R.P."/>
            <person name="Grigoriev I.V."/>
            <person name="Mortensen U.H."/>
            <person name="Andersen M.R."/>
            <person name="Baker S.E."/>
        </authorList>
    </citation>
    <scope>NUCLEOTIDE SEQUENCE [LARGE SCALE GENOMIC DNA]</scope>
    <source>
        <strain evidence="3 4">CBS 117.55</strain>
    </source>
</reference>
<comment type="caution">
    <text evidence="3">The sequence shown here is derived from an EMBL/GenBank/DDBJ whole genome shotgun (WGS) entry which is preliminary data.</text>
</comment>
<feature type="domain" description="DUF7598" evidence="2">
    <location>
        <begin position="13"/>
        <end position="147"/>
    </location>
</feature>
<keyword evidence="1" id="KW-0812">Transmembrane</keyword>
<organism evidence="3 4">
    <name type="scientific">Aspergillus heteromorphus CBS 117.55</name>
    <dbReference type="NCBI Taxonomy" id="1448321"/>
    <lineage>
        <taxon>Eukaryota</taxon>
        <taxon>Fungi</taxon>
        <taxon>Dikarya</taxon>
        <taxon>Ascomycota</taxon>
        <taxon>Pezizomycotina</taxon>
        <taxon>Eurotiomycetes</taxon>
        <taxon>Eurotiomycetidae</taxon>
        <taxon>Eurotiales</taxon>
        <taxon>Aspergillaceae</taxon>
        <taxon>Aspergillus</taxon>
        <taxon>Aspergillus subgen. Circumdati</taxon>
    </lineage>
</organism>
<feature type="transmembrane region" description="Helical" evidence="1">
    <location>
        <begin position="450"/>
        <end position="470"/>
    </location>
</feature>
<feature type="transmembrane region" description="Helical" evidence="1">
    <location>
        <begin position="315"/>
        <end position="333"/>
    </location>
</feature>
<name>A0A317WPX9_9EURO</name>
<feature type="transmembrane region" description="Helical" evidence="1">
    <location>
        <begin position="89"/>
        <end position="110"/>
    </location>
</feature>
<dbReference type="GeneID" id="37067537"/>
<keyword evidence="1" id="KW-1133">Transmembrane helix</keyword>
<feature type="transmembrane region" description="Helical" evidence="1">
    <location>
        <begin position="20"/>
        <end position="40"/>
    </location>
</feature>
<dbReference type="PANTHER" id="PTHR39470:SF1">
    <property type="entry name" value="CHORISMATE SYNTHASE PROTEIN"/>
    <property type="match status" value="1"/>
</dbReference>
<feature type="transmembrane region" description="Helical" evidence="1">
    <location>
        <begin position="276"/>
        <end position="294"/>
    </location>
</feature>
<dbReference type="AlphaFoldDB" id="A0A317WPX9"/>
<dbReference type="STRING" id="1448321.A0A317WPX9"/>
<dbReference type="VEuPathDB" id="FungiDB:BO70DRAFT_378902"/>
<dbReference type="Pfam" id="PF24535">
    <property type="entry name" value="DUF7598"/>
    <property type="match status" value="1"/>
</dbReference>
<feature type="transmembrane region" description="Helical" evidence="1">
    <location>
        <begin position="490"/>
        <end position="515"/>
    </location>
</feature>
<dbReference type="PANTHER" id="PTHR39470">
    <property type="entry name" value="CHROMOSOME 10, WHOLE GENOME SHOTGUN SEQUENCE"/>
    <property type="match status" value="1"/>
</dbReference>
<keyword evidence="1" id="KW-0472">Membrane</keyword>
<dbReference type="Proteomes" id="UP000247233">
    <property type="component" value="Unassembled WGS sequence"/>
</dbReference>
<feature type="transmembrane region" description="Helical" evidence="1">
    <location>
        <begin position="122"/>
        <end position="148"/>
    </location>
</feature>
<proteinExistence type="predicted"/>
<accession>A0A317WPX9</accession>
<gene>
    <name evidence="3" type="ORF">BO70DRAFT_378902</name>
</gene>